<dbReference type="GO" id="GO:0004497">
    <property type="term" value="F:monooxygenase activity"/>
    <property type="evidence" value="ECO:0007669"/>
    <property type="project" value="UniProtKB-KW"/>
</dbReference>
<evidence type="ECO:0000313" key="11">
    <source>
        <dbReference type="EMBL" id="TEB20464.1"/>
    </source>
</evidence>
<keyword evidence="6 10" id="KW-0560">Oxidoreductase</keyword>
<dbReference type="InterPro" id="IPR001128">
    <property type="entry name" value="Cyt_P450"/>
</dbReference>
<dbReference type="Pfam" id="PF00067">
    <property type="entry name" value="p450"/>
    <property type="match status" value="1"/>
</dbReference>
<evidence type="ECO:0000256" key="3">
    <source>
        <dbReference type="ARBA" id="ARBA00010617"/>
    </source>
</evidence>
<dbReference type="Proteomes" id="UP000298030">
    <property type="component" value="Unassembled WGS sequence"/>
</dbReference>
<keyword evidence="4 9" id="KW-0349">Heme</keyword>
<evidence type="ECO:0000256" key="2">
    <source>
        <dbReference type="ARBA" id="ARBA00005179"/>
    </source>
</evidence>
<keyword evidence="5 9" id="KW-0479">Metal-binding</keyword>
<dbReference type="InterPro" id="IPR050364">
    <property type="entry name" value="Cytochrome_P450_fung"/>
</dbReference>
<evidence type="ECO:0000256" key="7">
    <source>
        <dbReference type="ARBA" id="ARBA00023004"/>
    </source>
</evidence>
<dbReference type="SUPFAM" id="SSF48264">
    <property type="entry name" value="Cytochrome P450"/>
    <property type="match status" value="1"/>
</dbReference>
<comment type="cofactor">
    <cofactor evidence="1 9">
        <name>heme</name>
        <dbReference type="ChEBI" id="CHEBI:30413"/>
    </cofactor>
</comment>
<dbReference type="AlphaFoldDB" id="A0A4Y7SF79"/>
<protein>
    <submittedName>
        <fullName evidence="11">Cytochrome P450</fullName>
    </submittedName>
</protein>
<sequence>MAFGINIPGDLKLPEKTATIAALSISGIAAALTFKRLLDAKRRLPLPPGPPGLPIVGNVFDIPEEDFWWKYKEWGDQYGTDVIYLNILGADVVVINTLAACRELLEKRSAIYSSRPELPMMNDLIGFDWDFGFIPYGDEWKERRKVFAQAFGPKEVEQLRPKLMKAVRRLLIQLLDEPENFREHIRLLSGAFILDISYGLEVESHDDVFITQAERGMAAMAAAGTGISYVVDLMPSLKVLPSWFPGVHFKKDAAAWRPHVLAMAREPLKYVEDRLRSGEARSCLAAKLLQELDEDDEKYPEKRKVIHDVLASIYAAGADTTVSSVATFFLAMAQNPNIQAKAQAVVDEALADQGRLPDFTEHKQLPYIEAVVREILRWRPVAPVGVPHALTEDDVYNGYRIPAGATVLSNCYAIAHDPEIYGPNTHLFDPARFMNPEQTEIRQGAPMGYETFGYGRRICPGLVSAVETVWLVVISVLSAFDIKMEGKVGEGFGKYSKWDVDPPTPIHSEDCSTVERGGGAR</sequence>
<dbReference type="GO" id="GO:0016705">
    <property type="term" value="F:oxidoreductase activity, acting on paired donors, with incorporation or reduction of molecular oxygen"/>
    <property type="evidence" value="ECO:0007669"/>
    <property type="project" value="InterPro"/>
</dbReference>
<dbReference type="CDD" id="cd11065">
    <property type="entry name" value="CYP64-like"/>
    <property type="match status" value="1"/>
</dbReference>
<dbReference type="InterPro" id="IPR036396">
    <property type="entry name" value="Cyt_P450_sf"/>
</dbReference>
<dbReference type="GO" id="GO:0005506">
    <property type="term" value="F:iron ion binding"/>
    <property type="evidence" value="ECO:0007669"/>
    <property type="project" value="InterPro"/>
</dbReference>
<evidence type="ECO:0000256" key="5">
    <source>
        <dbReference type="ARBA" id="ARBA00022723"/>
    </source>
</evidence>
<dbReference type="PANTHER" id="PTHR46300:SF7">
    <property type="entry name" value="P450, PUTATIVE (EUROFUNG)-RELATED"/>
    <property type="match status" value="1"/>
</dbReference>
<evidence type="ECO:0000313" key="12">
    <source>
        <dbReference type="Proteomes" id="UP000298030"/>
    </source>
</evidence>
<evidence type="ECO:0000256" key="6">
    <source>
        <dbReference type="ARBA" id="ARBA00023002"/>
    </source>
</evidence>
<keyword evidence="12" id="KW-1185">Reference proteome</keyword>
<comment type="caution">
    <text evidence="11">The sequence shown here is derived from an EMBL/GenBank/DDBJ whole genome shotgun (WGS) entry which is preliminary data.</text>
</comment>
<dbReference type="PANTHER" id="PTHR46300">
    <property type="entry name" value="P450, PUTATIVE (EUROFUNG)-RELATED-RELATED"/>
    <property type="match status" value="1"/>
</dbReference>
<comment type="similarity">
    <text evidence="3 10">Belongs to the cytochrome P450 family.</text>
</comment>
<comment type="pathway">
    <text evidence="2">Secondary metabolite biosynthesis.</text>
</comment>
<dbReference type="InterPro" id="IPR017972">
    <property type="entry name" value="Cyt_P450_CS"/>
</dbReference>
<gene>
    <name evidence="11" type="ORF">FA13DRAFT_1800902</name>
</gene>
<keyword evidence="7 9" id="KW-0408">Iron</keyword>
<dbReference type="PROSITE" id="PS00086">
    <property type="entry name" value="CYTOCHROME_P450"/>
    <property type="match status" value="1"/>
</dbReference>
<dbReference type="STRING" id="71717.A0A4Y7SF79"/>
<feature type="binding site" description="axial binding residue" evidence="9">
    <location>
        <position position="459"/>
    </location>
    <ligand>
        <name>heme</name>
        <dbReference type="ChEBI" id="CHEBI:30413"/>
    </ligand>
    <ligandPart>
        <name>Fe</name>
        <dbReference type="ChEBI" id="CHEBI:18248"/>
    </ligandPart>
</feature>
<evidence type="ECO:0000256" key="8">
    <source>
        <dbReference type="ARBA" id="ARBA00023033"/>
    </source>
</evidence>
<dbReference type="EMBL" id="QPFP01000139">
    <property type="protein sequence ID" value="TEB20464.1"/>
    <property type="molecule type" value="Genomic_DNA"/>
</dbReference>
<dbReference type="PRINTS" id="PR00463">
    <property type="entry name" value="EP450I"/>
</dbReference>
<accession>A0A4Y7SF79</accession>
<evidence type="ECO:0000256" key="10">
    <source>
        <dbReference type="RuleBase" id="RU000461"/>
    </source>
</evidence>
<dbReference type="InterPro" id="IPR002401">
    <property type="entry name" value="Cyt_P450_E_grp-I"/>
</dbReference>
<proteinExistence type="inferred from homology"/>
<dbReference type="GO" id="GO:0020037">
    <property type="term" value="F:heme binding"/>
    <property type="evidence" value="ECO:0007669"/>
    <property type="project" value="InterPro"/>
</dbReference>
<evidence type="ECO:0000256" key="4">
    <source>
        <dbReference type="ARBA" id="ARBA00022617"/>
    </source>
</evidence>
<dbReference type="PRINTS" id="PR00385">
    <property type="entry name" value="P450"/>
</dbReference>
<reference evidence="11 12" key="1">
    <citation type="journal article" date="2019" name="Nat. Ecol. Evol.">
        <title>Megaphylogeny resolves global patterns of mushroom evolution.</title>
        <authorList>
            <person name="Varga T."/>
            <person name="Krizsan K."/>
            <person name="Foldi C."/>
            <person name="Dima B."/>
            <person name="Sanchez-Garcia M."/>
            <person name="Sanchez-Ramirez S."/>
            <person name="Szollosi G.J."/>
            <person name="Szarkandi J.G."/>
            <person name="Papp V."/>
            <person name="Albert L."/>
            <person name="Andreopoulos W."/>
            <person name="Angelini C."/>
            <person name="Antonin V."/>
            <person name="Barry K.W."/>
            <person name="Bougher N.L."/>
            <person name="Buchanan P."/>
            <person name="Buyck B."/>
            <person name="Bense V."/>
            <person name="Catcheside P."/>
            <person name="Chovatia M."/>
            <person name="Cooper J."/>
            <person name="Damon W."/>
            <person name="Desjardin D."/>
            <person name="Finy P."/>
            <person name="Geml J."/>
            <person name="Haridas S."/>
            <person name="Hughes K."/>
            <person name="Justo A."/>
            <person name="Karasinski D."/>
            <person name="Kautmanova I."/>
            <person name="Kiss B."/>
            <person name="Kocsube S."/>
            <person name="Kotiranta H."/>
            <person name="LaButti K.M."/>
            <person name="Lechner B.E."/>
            <person name="Liimatainen K."/>
            <person name="Lipzen A."/>
            <person name="Lukacs Z."/>
            <person name="Mihaltcheva S."/>
            <person name="Morgado L.N."/>
            <person name="Niskanen T."/>
            <person name="Noordeloos M.E."/>
            <person name="Ohm R.A."/>
            <person name="Ortiz-Santana B."/>
            <person name="Ovrebo C."/>
            <person name="Racz N."/>
            <person name="Riley R."/>
            <person name="Savchenko A."/>
            <person name="Shiryaev A."/>
            <person name="Soop K."/>
            <person name="Spirin V."/>
            <person name="Szebenyi C."/>
            <person name="Tomsovsky M."/>
            <person name="Tulloss R.E."/>
            <person name="Uehling J."/>
            <person name="Grigoriev I.V."/>
            <person name="Vagvolgyi C."/>
            <person name="Papp T."/>
            <person name="Martin F.M."/>
            <person name="Miettinen O."/>
            <person name="Hibbett D.S."/>
            <person name="Nagy L.G."/>
        </authorList>
    </citation>
    <scope>NUCLEOTIDE SEQUENCE [LARGE SCALE GENOMIC DNA]</scope>
    <source>
        <strain evidence="11 12">FP101781</strain>
    </source>
</reference>
<evidence type="ECO:0000256" key="1">
    <source>
        <dbReference type="ARBA" id="ARBA00001971"/>
    </source>
</evidence>
<organism evidence="11 12">
    <name type="scientific">Coprinellus micaceus</name>
    <name type="common">Glistening ink-cap mushroom</name>
    <name type="synonym">Coprinus micaceus</name>
    <dbReference type="NCBI Taxonomy" id="71717"/>
    <lineage>
        <taxon>Eukaryota</taxon>
        <taxon>Fungi</taxon>
        <taxon>Dikarya</taxon>
        <taxon>Basidiomycota</taxon>
        <taxon>Agaricomycotina</taxon>
        <taxon>Agaricomycetes</taxon>
        <taxon>Agaricomycetidae</taxon>
        <taxon>Agaricales</taxon>
        <taxon>Agaricineae</taxon>
        <taxon>Psathyrellaceae</taxon>
        <taxon>Coprinellus</taxon>
    </lineage>
</organism>
<name>A0A4Y7SF79_COPMI</name>
<dbReference type="OrthoDB" id="2789670at2759"/>
<dbReference type="Gene3D" id="1.10.630.10">
    <property type="entry name" value="Cytochrome P450"/>
    <property type="match status" value="1"/>
</dbReference>
<keyword evidence="8 10" id="KW-0503">Monooxygenase</keyword>
<evidence type="ECO:0000256" key="9">
    <source>
        <dbReference type="PIRSR" id="PIRSR602401-1"/>
    </source>
</evidence>